<evidence type="ECO:0000313" key="6">
    <source>
        <dbReference type="EMBL" id="PLS06941.1"/>
    </source>
</evidence>
<sequence length="260" mass="29200">MSEKYWVPAIERANQVINLIAREPGLHRLIDLSKTLNVNKSSMFSLLNTLETLGWIVKEKGDTYSLGPTLGGYSGAYFRQFNLLEFFYKEAALSINAINETIQLGTLHGTDIVYVAKEESDSRVRLVSEPGMQFPAHATALGKIQLTQFTYEKIQQLYSGKELVRVTPFTVTNLDELWKQIETAKKTGYICEEQEAVLGFYCAAAPIYNKEGRIVNAVSFTMSESSWGVKKEKAIDEIMELAKRLSIHARFGQDAASKIP</sequence>
<dbReference type="Gene3D" id="1.10.10.10">
    <property type="entry name" value="Winged helix-like DNA-binding domain superfamily/Winged helix DNA-binding domain"/>
    <property type="match status" value="1"/>
</dbReference>
<keyword evidence="3" id="KW-0804">Transcription</keyword>
<dbReference type="OrthoDB" id="9791752at2"/>
<dbReference type="EMBL" id="PGVE01000029">
    <property type="protein sequence ID" value="PLS06941.1"/>
    <property type="molecule type" value="Genomic_DNA"/>
</dbReference>
<accession>A0A2N5HN36</accession>
<name>A0A2N5HN36_9BACI</name>
<dbReference type="GO" id="GO:0003677">
    <property type="term" value="F:DNA binding"/>
    <property type="evidence" value="ECO:0007669"/>
    <property type="project" value="UniProtKB-KW"/>
</dbReference>
<dbReference type="PROSITE" id="PS51077">
    <property type="entry name" value="HTH_ICLR"/>
    <property type="match status" value="1"/>
</dbReference>
<dbReference type="InterPro" id="IPR050707">
    <property type="entry name" value="HTH_MetabolicPath_Reg"/>
</dbReference>
<dbReference type="PANTHER" id="PTHR30136">
    <property type="entry name" value="HELIX-TURN-HELIX TRANSCRIPTIONAL REGULATOR, ICLR FAMILY"/>
    <property type="match status" value="1"/>
</dbReference>
<proteinExistence type="predicted"/>
<evidence type="ECO:0000259" key="4">
    <source>
        <dbReference type="PROSITE" id="PS51077"/>
    </source>
</evidence>
<keyword evidence="2" id="KW-0238">DNA-binding</keyword>
<evidence type="ECO:0000256" key="1">
    <source>
        <dbReference type="ARBA" id="ARBA00023015"/>
    </source>
</evidence>
<organism evidence="6 7">
    <name type="scientific">Neobacillus cucumis</name>
    <dbReference type="NCBI Taxonomy" id="1740721"/>
    <lineage>
        <taxon>Bacteria</taxon>
        <taxon>Bacillati</taxon>
        <taxon>Bacillota</taxon>
        <taxon>Bacilli</taxon>
        <taxon>Bacillales</taxon>
        <taxon>Bacillaceae</taxon>
        <taxon>Neobacillus</taxon>
    </lineage>
</organism>
<dbReference type="Pfam" id="PF01614">
    <property type="entry name" value="IclR_C"/>
    <property type="match status" value="1"/>
</dbReference>
<evidence type="ECO:0000256" key="3">
    <source>
        <dbReference type="ARBA" id="ARBA00023163"/>
    </source>
</evidence>
<gene>
    <name evidence="6" type="ORF">CVD27_06665</name>
</gene>
<dbReference type="SUPFAM" id="SSF46785">
    <property type="entry name" value="Winged helix' DNA-binding domain"/>
    <property type="match status" value="1"/>
</dbReference>
<dbReference type="InterPro" id="IPR036390">
    <property type="entry name" value="WH_DNA-bd_sf"/>
</dbReference>
<feature type="domain" description="HTH iclR-type" evidence="4">
    <location>
        <begin position="7"/>
        <end position="68"/>
    </location>
</feature>
<protein>
    <submittedName>
        <fullName evidence="6">IclR family transcriptional regulator</fullName>
    </submittedName>
</protein>
<dbReference type="InterPro" id="IPR005471">
    <property type="entry name" value="Tscrpt_reg_IclR_N"/>
</dbReference>
<comment type="caution">
    <text evidence="6">The sequence shown here is derived from an EMBL/GenBank/DDBJ whole genome shotgun (WGS) entry which is preliminary data.</text>
</comment>
<dbReference type="InterPro" id="IPR029016">
    <property type="entry name" value="GAF-like_dom_sf"/>
</dbReference>
<dbReference type="GO" id="GO:0003700">
    <property type="term" value="F:DNA-binding transcription factor activity"/>
    <property type="evidence" value="ECO:0007669"/>
    <property type="project" value="TreeGrafter"/>
</dbReference>
<dbReference type="InterPro" id="IPR014757">
    <property type="entry name" value="Tscrpt_reg_IclR_C"/>
</dbReference>
<dbReference type="Proteomes" id="UP000234950">
    <property type="component" value="Unassembled WGS sequence"/>
</dbReference>
<dbReference type="RefSeq" id="WP_101647111.1">
    <property type="nucleotide sequence ID" value="NZ_PGVE01000029.1"/>
</dbReference>
<keyword evidence="7" id="KW-1185">Reference proteome</keyword>
<reference evidence="6 7" key="1">
    <citation type="submission" date="2017-11" db="EMBL/GenBank/DDBJ databases">
        <title>Comparitive Functional Genomics of Dry Heat Resistant strains isolated from the Viking Spacecraft.</title>
        <authorList>
            <person name="Seuylemezian A."/>
            <person name="Cooper K."/>
            <person name="Vaishampayan P."/>
        </authorList>
    </citation>
    <scope>NUCLEOTIDE SEQUENCE [LARGE SCALE GENOMIC DNA]</scope>
    <source>
        <strain evidence="6 7">V32-6</strain>
    </source>
</reference>
<evidence type="ECO:0000259" key="5">
    <source>
        <dbReference type="PROSITE" id="PS51078"/>
    </source>
</evidence>
<dbReference type="Pfam" id="PF09339">
    <property type="entry name" value="HTH_IclR"/>
    <property type="match status" value="1"/>
</dbReference>
<dbReference type="PANTHER" id="PTHR30136:SF24">
    <property type="entry name" value="HTH-TYPE TRANSCRIPTIONAL REPRESSOR ALLR"/>
    <property type="match status" value="1"/>
</dbReference>
<dbReference type="AlphaFoldDB" id="A0A2N5HN36"/>
<dbReference type="SMART" id="SM00346">
    <property type="entry name" value="HTH_ICLR"/>
    <property type="match status" value="1"/>
</dbReference>
<dbReference type="InterPro" id="IPR036388">
    <property type="entry name" value="WH-like_DNA-bd_sf"/>
</dbReference>
<dbReference type="PROSITE" id="PS51078">
    <property type="entry name" value="ICLR_ED"/>
    <property type="match status" value="1"/>
</dbReference>
<evidence type="ECO:0000256" key="2">
    <source>
        <dbReference type="ARBA" id="ARBA00023125"/>
    </source>
</evidence>
<feature type="domain" description="IclR-ED" evidence="5">
    <location>
        <begin position="69"/>
        <end position="260"/>
    </location>
</feature>
<keyword evidence="1" id="KW-0805">Transcription regulation</keyword>
<evidence type="ECO:0000313" key="7">
    <source>
        <dbReference type="Proteomes" id="UP000234950"/>
    </source>
</evidence>
<dbReference type="Gene3D" id="3.30.450.40">
    <property type="match status" value="1"/>
</dbReference>
<dbReference type="GO" id="GO:0045892">
    <property type="term" value="P:negative regulation of DNA-templated transcription"/>
    <property type="evidence" value="ECO:0007669"/>
    <property type="project" value="TreeGrafter"/>
</dbReference>
<dbReference type="SUPFAM" id="SSF55781">
    <property type="entry name" value="GAF domain-like"/>
    <property type="match status" value="1"/>
</dbReference>